<name>A0AAD2J4S5_ACHAE</name>
<organism evidence="1 2">
    <name type="scientific">Achromobacter aegrifaciens</name>
    <dbReference type="NCBI Taxonomy" id="1287736"/>
    <lineage>
        <taxon>Bacteria</taxon>
        <taxon>Pseudomonadati</taxon>
        <taxon>Pseudomonadota</taxon>
        <taxon>Betaproteobacteria</taxon>
        <taxon>Burkholderiales</taxon>
        <taxon>Alcaligenaceae</taxon>
        <taxon>Achromobacter</taxon>
    </lineage>
</organism>
<dbReference type="Proteomes" id="UP000044098">
    <property type="component" value="Unassembled WGS sequence"/>
</dbReference>
<reference evidence="1 2" key="1">
    <citation type="submission" date="2015-09" db="EMBL/GenBank/DDBJ databases">
        <authorList>
            <consortium name="Pathogen Informatics"/>
        </authorList>
    </citation>
    <scope>NUCLEOTIDE SEQUENCE [LARGE SCALE GENOMIC DNA]</scope>
    <source>
        <strain evidence="1 2">2789STDY5608625</strain>
    </source>
</reference>
<sequence>MSDVQTIILRDAVTTAINYLQRLPRVPTTAAVIRELEEALDRAGDEGTARLASGAVYTPVGELLLQALLRDQDLLLTTGVARGRADVLWQALAGDGLQLQLQSDDQPSSANVNFPGR</sequence>
<dbReference type="RefSeq" id="WP_054457997.1">
    <property type="nucleotide sequence ID" value="NZ_CYTK01000012.1"/>
</dbReference>
<gene>
    <name evidence="1" type="ORF">ERS370000_05396</name>
</gene>
<accession>A0AAD2J4S5</accession>
<dbReference type="EMBL" id="CYTK01000012">
    <property type="protein sequence ID" value="CUJ70601.1"/>
    <property type="molecule type" value="Genomic_DNA"/>
</dbReference>
<comment type="caution">
    <text evidence="1">The sequence shown here is derived from an EMBL/GenBank/DDBJ whole genome shotgun (WGS) entry which is preliminary data.</text>
</comment>
<protein>
    <submittedName>
        <fullName evidence="1">Uncharacterized protein</fullName>
    </submittedName>
</protein>
<dbReference type="AlphaFoldDB" id="A0AAD2J4S5"/>
<evidence type="ECO:0000313" key="2">
    <source>
        <dbReference type="Proteomes" id="UP000044098"/>
    </source>
</evidence>
<evidence type="ECO:0000313" key="1">
    <source>
        <dbReference type="EMBL" id="CUJ70601.1"/>
    </source>
</evidence>
<proteinExistence type="predicted"/>